<dbReference type="PRINTS" id="PR00481">
    <property type="entry name" value="LAMNOPPTDASE"/>
</dbReference>
<accession>A0A259TWL8</accession>
<evidence type="ECO:0000313" key="8">
    <source>
        <dbReference type="Proteomes" id="UP000216446"/>
    </source>
</evidence>
<name>A0A259TWL8_9BACT</name>
<keyword evidence="3" id="KW-0645">Protease</keyword>
<reference evidence="7 8" key="1">
    <citation type="submission" date="2016-11" db="EMBL/GenBank/DDBJ databases">
        <title>Study of marine rhodopsin-containing bacteria.</title>
        <authorList>
            <person name="Yoshizawa S."/>
            <person name="Kumagai Y."/>
            <person name="Kogure K."/>
        </authorList>
    </citation>
    <scope>NUCLEOTIDE SEQUENCE [LARGE SCALE GENOMIC DNA]</scope>
    <source>
        <strain evidence="7 8">SG-29</strain>
    </source>
</reference>
<dbReference type="InterPro" id="IPR008283">
    <property type="entry name" value="Peptidase_M17_N"/>
</dbReference>
<keyword evidence="4" id="KW-0378">Hydrolase</keyword>
<protein>
    <recommendedName>
        <fullName evidence="6">Cytosol aminopeptidase domain-containing protein</fullName>
    </recommendedName>
</protein>
<dbReference type="Proteomes" id="UP000216446">
    <property type="component" value="Unassembled WGS sequence"/>
</dbReference>
<comment type="caution">
    <text evidence="7">The sequence shown here is derived from an EMBL/GenBank/DDBJ whole genome shotgun (WGS) entry which is preliminary data.</text>
</comment>
<evidence type="ECO:0000256" key="3">
    <source>
        <dbReference type="ARBA" id="ARBA00022670"/>
    </source>
</evidence>
<dbReference type="RefSeq" id="WP_094546016.1">
    <property type="nucleotide sequence ID" value="NZ_MQWB01000001.1"/>
</dbReference>
<comment type="similarity">
    <text evidence="1">Belongs to the peptidase M17 family.</text>
</comment>
<dbReference type="OrthoDB" id="9809354at2"/>
<gene>
    <name evidence="7" type="ORF">BSZ36_03395</name>
</gene>
<keyword evidence="5" id="KW-0464">Manganese</keyword>
<sequence>MTPAPLSDLDADLVCLFLDGEAAPEAWTEAYGSAAASAAADAAASGGPAAFYPAGGPTRVVIVPLAKEVEGAERWRWSGASAAAVASGVKAELVTLDAPDAASAEAALEGFLLGAYRFDRYRTKPDETPEAEVTVRIPEGATPDENAARVRAEATNAARDLVNMSPDEKMPADLADAMREGAQAVGLRVEVWDEERIEDEDMGGLLAVNRGSLDPARFVVIEHAPEAASGDGPVVLVGKGVTYDTGGLSLKPTKNSMDKMKADMGGSAAVYGAMLALARLDVPVHVIALIPMSDNRPGLRAYVPGDVIHMHSGATVEVLNTDAEGRMLLADALSYARGLKPSLAVSVATLTGAQGVALGERVAAAITREGEGRDILHRQFIGAGEASGDRVWPLPLFPHYAAQLKSDVADLKNVGGAMAGTITAAAFLDHFTRDDEGEPAYPWIHLDIARPSFLDSPFGMHPKGATGFGVRLLLDAISESA</sequence>
<organism evidence="7 8">
    <name type="scientific">Rubricoccus marinus</name>
    <dbReference type="NCBI Taxonomy" id="716817"/>
    <lineage>
        <taxon>Bacteria</taxon>
        <taxon>Pseudomonadati</taxon>
        <taxon>Rhodothermota</taxon>
        <taxon>Rhodothermia</taxon>
        <taxon>Rhodothermales</taxon>
        <taxon>Rubricoccaceae</taxon>
        <taxon>Rubricoccus</taxon>
    </lineage>
</organism>
<dbReference type="InterPro" id="IPR011356">
    <property type="entry name" value="Leucine_aapep/pepB"/>
</dbReference>
<dbReference type="GO" id="GO:0030145">
    <property type="term" value="F:manganese ion binding"/>
    <property type="evidence" value="ECO:0007669"/>
    <property type="project" value="InterPro"/>
</dbReference>
<evidence type="ECO:0000256" key="5">
    <source>
        <dbReference type="ARBA" id="ARBA00023211"/>
    </source>
</evidence>
<evidence type="ECO:0000259" key="6">
    <source>
        <dbReference type="PROSITE" id="PS00631"/>
    </source>
</evidence>
<dbReference type="Gene3D" id="3.40.630.10">
    <property type="entry name" value="Zn peptidases"/>
    <property type="match status" value="1"/>
</dbReference>
<keyword evidence="2" id="KW-0031">Aminopeptidase</keyword>
<evidence type="ECO:0000256" key="1">
    <source>
        <dbReference type="ARBA" id="ARBA00009528"/>
    </source>
</evidence>
<dbReference type="GO" id="GO:0005737">
    <property type="term" value="C:cytoplasm"/>
    <property type="evidence" value="ECO:0007669"/>
    <property type="project" value="InterPro"/>
</dbReference>
<dbReference type="GO" id="GO:0006508">
    <property type="term" value="P:proteolysis"/>
    <property type="evidence" value="ECO:0007669"/>
    <property type="project" value="UniProtKB-KW"/>
</dbReference>
<dbReference type="EMBL" id="MQWB01000001">
    <property type="protein sequence ID" value="OZC02111.1"/>
    <property type="molecule type" value="Genomic_DNA"/>
</dbReference>
<evidence type="ECO:0000256" key="4">
    <source>
        <dbReference type="ARBA" id="ARBA00022801"/>
    </source>
</evidence>
<dbReference type="Pfam" id="PF02789">
    <property type="entry name" value="Peptidase_M17_N"/>
    <property type="match status" value="1"/>
</dbReference>
<keyword evidence="8" id="KW-1185">Reference proteome</keyword>
<dbReference type="FunCoup" id="A0A259TWL8">
    <property type="interactions" value="411"/>
</dbReference>
<dbReference type="Gene3D" id="3.40.220.10">
    <property type="entry name" value="Leucine Aminopeptidase, subunit E, domain 1"/>
    <property type="match status" value="1"/>
</dbReference>
<dbReference type="PANTHER" id="PTHR11963">
    <property type="entry name" value="LEUCINE AMINOPEPTIDASE-RELATED"/>
    <property type="match status" value="1"/>
</dbReference>
<dbReference type="CDD" id="cd00433">
    <property type="entry name" value="Peptidase_M17"/>
    <property type="match status" value="1"/>
</dbReference>
<dbReference type="InterPro" id="IPR000819">
    <property type="entry name" value="Peptidase_M17_C"/>
</dbReference>
<evidence type="ECO:0000313" key="7">
    <source>
        <dbReference type="EMBL" id="OZC02111.1"/>
    </source>
</evidence>
<dbReference type="AlphaFoldDB" id="A0A259TWL8"/>
<dbReference type="PANTHER" id="PTHR11963:SF23">
    <property type="entry name" value="CYTOSOL AMINOPEPTIDASE"/>
    <property type="match status" value="1"/>
</dbReference>
<dbReference type="InParanoid" id="A0A259TWL8"/>
<dbReference type="SUPFAM" id="SSF52949">
    <property type="entry name" value="Macro domain-like"/>
    <property type="match status" value="1"/>
</dbReference>
<proteinExistence type="inferred from homology"/>
<dbReference type="GO" id="GO:0070006">
    <property type="term" value="F:metalloaminopeptidase activity"/>
    <property type="evidence" value="ECO:0007669"/>
    <property type="project" value="InterPro"/>
</dbReference>
<dbReference type="PROSITE" id="PS00631">
    <property type="entry name" value="CYTOSOL_AP"/>
    <property type="match status" value="1"/>
</dbReference>
<dbReference type="SUPFAM" id="SSF53187">
    <property type="entry name" value="Zn-dependent exopeptidases"/>
    <property type="match status" value="1"/>
</dbReference>
<dbReference type="Pfam" id="PF00883">
    <property type="entry name" value="Peptidase_M17"/>
    <property type="match status" value="1"/>
</dbReference>
<dbReference type="InterPro" id="IPR043472">
    <property type="entry name" value="Macro_dom-like"/>
</dbReference>
<feature type="domain" description="Cytosol aminopeptidase" evidence="6">
    <location>
        <begin position="320"/>
        <end position="327"/>
    </location>
</feature>
<evidence type="ECO:0000256" key="2">
    <source>
        <dbReference type="ARBA" id="ARBA00022438"/>
    </source>
</evidence>